<proteinExistence type="predicted"/>
<protein>
    <submittedName>
        <fullName evidence="2">Uncharacterized protein</fullName>
    </submittedName>
</protein>
<dbReference type="OrthoDB" id="9011872at2"/>
<dbReference type="RefSeq" id="WP_143787663.1">
    <property type="nucleotide sequence ID" value="NZ_FSRM01000002.1"/>
</dbReference>
<name>A0A1N6K092_9BURK</name>
<dbReference type="AlphaFoldDB" id="A0A1N6K092"/>
<evidence type="ECO:0000313" key="3">
    <source>
        <dbReference type="Proteomes" id="UP000184693"/>
    </source>
</evidence>
<dbReference type="EMBL" id="FSRM01000002">
    <property type="protein sequence ID" value="SIO49746.1"/>
    <property type="molecule type" value="Genomic_DNA"/>
</dbReference>
<accession>A0A1N6K092</accession>
<reference evidence="2 3" key="1">
    <citation type="submission" date="2016-11" db="EMBL/GenBank/DDBJ databases">
        <authorList>
            <person name="Jaros S."/>
            <person name="Januszkiewicz K."/>
            <person name="Wedrychowicz H."/>
        </authorList>
    </citation>
    <scope>NUCLEOTIDE SEQUENCE [LARGE SCALE GENOMIC DNA]</scope>
    <source>
        <strain evidence="2 3">GAS86</strain>
    </source>
</reference>
<feature type="region of interest" description="Disordered" evidence="1">
    <location>
        <begin position="1"/>
        <end position="26"/>
    </location>
</feature>
<evidence type="ECO:0000256" key="1">
    <source>
        <dbReference type="SAM" id="MobiDB-lite"/>
    </source>
</evidence>
<organism evidence="2 3">
    <name type="scientific">Paraburkholderia phenazinium</name>
    <dbReference type="NCBI Taxonomy" id="60549"/>
    <lineage>
        <taxon>Bacteria</taxon>
        <taxon>Pseudomonadati</taxon>
        <taxon>Pseudomonadota</taxon>
        <taxon>Betaproteobacteria</taxon>
        <taxon>Burkholderiales</taxon>
        <taxon>Burkholderiaceae</taxon>
        <taxon>Paraburkholderia</taxon>
    </lineage>
</organism>
<gene>
    <name evidence="2" type="ORF">SAMN05444168_5555</name>
</gene>
<evidence type="ECO:0000313" key="2">
    <source>
        <dbReference type="EMBL" id="SIO49746.1"/>
    </source>
</evidence>
<sequence length="66" mass="7525">MNEKSMTMPVKNLGESRAGLGADEQLSGEGDVAMPATKEYCSTWAWVNTTGWYDWMDWHHPYLLTE</sequence>
<dbReference type="Proteomes" id="UP000184693">
    <property type="component" value="Unassembled WGS sequence"/>
</dbReference>